<evidence type="ECO:0000256" key="5">
    <source>
        <dbReference type="ARBA" id="ARBA00022842"/>
    </source>
</evidence>
<dbReference type="Pfam" id="PF02880">
    <property type="entry name" value="PGM_PMM_III"/>
    <property type="match status" value="1"/>
</dbReference>
<dbReference type="SUPFAM" id="SSF53738">
    <property type="entry name" value="Phosphoglucomutase, first 3 domains"/>
    <property type="match status" value="3"/>
</dbReference>
<dbReference type="InterPro" id="IPR005845">
    <property type="entry name" value="A-D-PHexomutase_a/b/a-II"/>
</dbReference>
<evidence type="ECO:0000313" key="13">
    <source>
        <dbReference type="Proteomes" id="UP000034883"/>
    </source>
</evidence>
<dbReference type="PANTHER" id="PTHR43771">
    <property type="entry name" value="PHOSPHOMANNOMUTASE"/>
    <property type="match status" value="1"/>
</dbReference>
<dbReference type="RefSeq" id="WP_053233846.1">
    <property type="nucleotide sequence ID" value="NZ_CP011125.1"/>
</dbReference>
<evidence type="ECO:0000256" key="1">
    <source>
        <dbReference type="ARBA" id="ARBA00001946"/>
    </source>
</evidence>
<dbReference type="Pfam" id="PF00408">
    <property type="entry name" value="PGM_PMM_IV"/>
    <property type="match status" value="1"/>
</dbReference>
<keyword evidence="13" id="KW-1185">Reference proteome</keyword>
<dbReference type="Pfam" id="PF02878">
    <property type="entry name" value="PGM_PMM_I"/>
    <property type="match status" value="1"/>
</dbReference>
<feature type="domain" description="Alpha-D-phosphohexomutase alpha/beta/alpha" evidence="9">
    <location>
        <begin position="9"/>
        <end position="139"/>
    </location>
</feature>
<dbReference type="GO" id="GO:0005975">
    <property type="term" value="P:carbohydrate metabolic process"/>
    <property type="evidence" value="ECO:0007669"/>
    <property type="project" value="InterPro"/>
</dbReference>
<dbReference type="InterPro" id="IPR005841">
    <property type="entry name" value="Alpha-D-phosphohexomutase_SF"/>
</dbReference>
<keyword evidence="4 7" id="KW-0479">Metal-binding</keyword>
<dbReference type="InterPro" id="IPR005843">
    <property type="entry name" value="A-D-PHexomutase_C"/>
</dbReference>
<accession>A0A0F6SFC4</accession>
<evidence type="ECO:0000256" key="2">
    <source>
        <dbReference type="ARBA" id="ARBA00010231"/>
    </source>
</evidence>
<gene>
    <name evidence="12" type="ORF">DB32_003848</name>
</gene>
<dbReference type="PRINTS" id="PR00509">
    <property type="entry name" value="PGMPMM"/>
</dbReference>
<dbReference type="CDD" id="cd03089">
    <property type="entry name" value="PMM_PGM"/>
    <property type="match status" value="1"/>
</dbReference>
<evidence type="ECO:0000256" key="3">
    <source>
        <dbReference type="ARBA" id="ARBA00022553"/>
    </source>
</evidence>
<dbReference type="InterPro" id="IPR005846">
    <property type="entry name" value="A-D-PHexomutase_a/b/a-III"/>
</dbReference>
<evidence type="ECO:0000259" key="11">
    <source>
        <dbReference type="Pfam" id="PF02880"/>
    </source>
</evidence>
<evidence type="ECO:0000313" key="12">
    <source>
        <dbReference type="EMBL" id="AKF06699.1"/>
    </source>
</evidence>
<dbReference type="Gene3D" id="3.30.310.50">
    <property type="entry name" value="Alpha-D-phosphohexomutase, C-terminal domain"/>
    <property type="match status" value="1"/>
</dbReference>
<dbReference type="SUPFAM" id="SSF55957">
    <property type="entry name" value="Phosphoglucomutase, C-terminal domain"/>
    <property type="match status" value="1"/>
</dbReference>
<dbReference type="OrthoDB" id="9806956at2"/>
<evidence type="ECO:0000256" key="6">
    <source>
        <dbReference type="ARBA" id="ARBA00023235"/>
    </source>
</evidence>
<dbReference type="InterPro" id="IPR036900">
    <property type="entry name" value="A-D-PHexomutase_C_sf"/>
</dbReference>
<feature type="domain" description="Alpha-D-phosphohexomutase alpha/beta/alpha" evidence="11">
    <location>
        <begin position="263"/>
        <end position="374"/>
    </location>
</feature>
<protein>
    <submittedName>
        <fullName evidence="12">Phosphomannomutase</fullName>
    </submittedName>
</protein>
<keyword evidence="5 7" id="KW-0460">Magnesium</keyword>
<dbReference type="PROSITE" id="PS00710">
    <property type="entry name" value="PGM_PMM"/>
    <property type="match status" value="1"/>
</dbReference>
<organism evidence="12 13">
    <name type="scientific">Sandaracinus amylolyticus</name>
    <dbReference type="NCBI Taxonomy" id="927083"/>
    <lineage>
        <taxon>Bacteria</taxon>
        <taxon>Pseudomonadati</taxon>
        <taxon>Myxococcota</taxon>
        <taxon>Polyangia</taxon>
        <taxon>Polyangiales</taxon>
        <taxon>Sandaracinaceae</taxon>
        <taxon>Sandaracinus</taxon>
    </lineage>
</organism>
<evidence type="ECO:0000259" key="10">
    <source>
        <dbReference type="Pfam" id="PF02879"/>
    </source>
</evidence>
<sequence length="462" mass="50650">MASIPNPFVFREYDVRGVADRDLTDDFALSLGRALGTFWARRGQRRVAVGRDCRLSSPRLHAALVRGILETGAQITDVGMVPTPLLYFSVFHLGLDGGVQITGSHNPPEDNGFKIMSGKGTLSGEEILELRRIIEQDDFAIIGERAIGAPGTRTELDILPAYEGFVRGNVKMARTDLRFAIDAGNGAGGPAAVAAMRAAGLEPIALLCDPDGAFPEHHPDPSLPENLEMLVATVRELGLELGIAFDGDADRIGVIDARGDTLWGDKLMIVFARDVLARRPGAAILGEVKCSQTLYDDVAKHGGRPILWKTGHSLIKKKMKEEHALLAGEMSGHVFFADRYFGYDDAIYAALRLLEIVARSDRPLHELLHDVPKTFATPEIRVDCPDDRKFGIVERVRDHYRKTHDVIDVDGARILFGEGAWGLVRASNTQPVLVLRFEASTPERLDRIQREVEALVAQAKEG</sequence>
<dbReference type="InterPro" id="IPR005844">
    <property type="entry name" value="A-D-PHexomutase_a/b/a-I"/>
</dbReference>
<dbReference type="Pfam" id="PF02879">
    <property type="entry name" value="PGM_PMM_II"/>
    <property type="match status" value="1"/>
</dbReference>
<reference evidence="12 13" key="1">
    <citation type="submission" date="2015-03" db="EMBL/GenBank/DDBJ databases">
        <title>Genome assembly of Sandaracinus amylolyticus DSM 53668.</title>
        <authorList>
            <person name="Sharma G."/>
            <person name="Subramanian S."/>
        </authorList>
    </citation>
    <scope>NUCLEOTIDE SEQUENCE [LARGE SCALE GENOMIC DNA]</scope>
    <source>
        <strain evidence="12 13">DSM 53668</strain>
    </source>
</reference>
<comment type="cofactor">
    <cofactor evidence="1">
        <name>Mg(2+)</name>
        <dbReference type="ChEBI" id="CHEBI:18420"/>
    </cofactor>
</comment>
<dbReference type="STRING" id="927083.DB32_003848"/>
<proteinExistence type="inferred from homology"/>
<name>A0A0F6SFC4_9BACT</name>
<dbReference type="InterPro" id="IPR016055">
    <property type="entry name" value="A-D-PHexomutase_a/b/a-I/II/III"/>
</dbReference>
<evidence type="ECO:0000259" key="9">
    <source>
        <dbReference type="Pfam" id="PF02878"/>
    </source>
</evidence>
<dbReference type="Proteomes" id="UP000034883">
    <property type="component" value="Chromosome"/>
</dbReference>
<feature type="domain" description="Alpha-D-phosphohexomutase C-terminal" evidence="8">
    <location>
        <begin position="379"/>
        <end position="453"/>
    </location>
</feature>
<dbReference type="InterPro" id="IPR016066">
    <property type="entry name" value="A-D-PHexomutase_CS"/>
</dbReference>
<dbReference type="GO" id="GO:0000287">
    <property type="term" value="F:magnesium ion binding"/>
    <property type="evidence" value="ECO:0007669"/>
    <property type="project" value="InterPro"/>
</dbReference>
<feature type="domain" description="Alpha-D-phosphohexomutase alpha/beta/alpha" evidence="10">
    <location>
        <begin position="171"/>
        <end position="259"/>
    </location>
</feature>
<evidence type="ECO:0000256" key="4">
    <source>
        <dbReference type="ARBA" id="ARBA00022723"/>
    </source>
</evidence>
<comment type="similarity">
    <text evidence="2 7">Belongs to the phosphohexose mutase family.</text>
</comment>
<dbReference type="KEGG" id="samy:DB32_003848"/>
<dbReference type="GO" id="GO:0016868">
    <property type="term" value="F:intramolecular phosphotransferase activity"/>
    <property type="evidence" value="ECO:0007669"/>
    <property type="project" value="InterPro"/>
</dbReference>
<dbReference type="Gene3D" id="3.40.120.10">
    <property type="entry name" value="Alpha-D-Glucose-1,6-Bisphosphate, subunit A, domain 3"/>
    <property type="match status" value="3"/>
</dbReference>
<evidence type="ECO:0000259" key="8">
    <source>
        <dbReference type="Pfam" id="PF00408"/>
    </source>
</evidence>
<keyword evidence="6" id="KW-0413">Isomerase</keyword>
<evidence type="ECO:0000256" key="7">
    <source>
        <dbReference type="RuleBase" id="RU004326"/>
    </source>
</evidence>
<dbReference type="EMBL" id="CP011125">
    <property type="protein sequence ID" value="AKF06699.1"/>
    <property type="molecule type" value="Genomic_DNA"/>
</dbReference>
<dbReference type="PANTHER" id="PTHR43771:SF2">
    <property type="entry name" value="PHOSPHOMANNOMUTASE_PHOSPHOGLUCOMUTASE"/>
    <property type="match status" value="1"/>
</dbReference>
<keyword evidence="3" id="KW-0597">Phosphoprotein</keyword>
<dbReference type="AlphaFoldDB" id="A0A0F6SFC4"/>